<organism evidence="2 3">
    <name type="scientific">Cladophialophora carrionii</name>
    <dbReference type="NCBI Taxonomy" id="86049"/>
    <lineage>
        <taxon>Eukaryota</taxon>
        <taxon>Fungi</taxon>
        <taxon>Dikarya</taxon>
        <taxon>Ascomycota</taxon>
        <taxon>Pezizomycotina</taxon>
        <taxon>Eurotiomycetes</taxon>
        <taxon>Chaetothyriomycetidae</taxon>
        <taxon>Chaetothyriales</taxon>
        <taxon>Herpotrichiellaceae</taxon>
        <taxon>Cladophialophora</taxon>
    </lineage>
</organism>
<evidence type="ECO:0000256" key="1">
    <source>
        <dbReference type="SAM" id="MobiDB-lite"/>
    </source>
</evidence>
<gene>
    <name evidence="2" type="ORF">CLCR_06867</name>
</gene>
<reference evidence="3" key="1">
    <citation type="submission" date="2015-07" db="EMBL/GenBank/DDBJ databases">
        <authorList>
            <person name="Teixeira M.M."/>
            <person name="Souza R.C."/>
            <person name="Almeida L.G."/>
            <person name="Vicente V.A."/>
            <person name="de Hoog S."/>
            <person name="Bocca A.L."/>
            <person name="de Almeida S.R."/>
            <person name="Vasconcelos A.T."/>
            <person name="Felipe M.S."/>
        </authorList>
    </citation>
    <scope>NUCLEOTIDE SEQUENCE [LARGE SCALE GENOMIC DNA]</scope>
    <source>
        <strain evidence="3">KSF</strain>
    </source>
</reference>
<dbReference type="OrthoDB" id="3469466at2759"/>
<dbReference type="VEuPathDB" id="FungiDB:G647_09860"/>
<feature type="compositionally biased region" description="Basic residues" evidence="1">
    <location>
        <begin position="37"/>
        <end position="46"/>
    </location>
</feature>
<dbReference type="STRING" id="86049.A0A1C1CMD1"/>
<accession>A0A1C1CMD1</accession>
<protein>
    <recommendedName>
        <fullName evidence="4">Tachykinin family protein</fullName>
    </recommendedName>
</protein>
<dbReference type="EMBL" id="LGRB01000010">
    <property type="protein sequence ID" value="OCT49611.1"/>
    <property type="molecule type" value="Genomic_DNA"/>
</dbReference>
<proteinExistence type="predicted"/>
<comment type="caution">
    <text evidence="2">The sequence shown here is derived from an EMBL/GenBank/DDBJ whole genome shotgun (WGS) entry which is preliminary data.</text>
</comment>
<evidence type="ECO:0000313" key="3">
    <source>
        <dbReference type="Proteomes" id="UP000094526"/>
    </source>
</evidence>
<dbReference type="VEuPathDB" id="FungiDB:CLCR_06867"/>
<dbReference type="Proteomes" id="UP000094526">
    <property type="component" value="Unassembled WGS sequence"/>
</dbReference>
<sequence length="590" mass="65656">MSPAKKADKIVFINVPGDKNALSQRDRELQAATARAHAARVSRRPPQKSGIVKHEPGGHPGITLSALLGSPSAVAIRPSRGKAKRWPKVVEEAGEDHDTLLNKRRIYAVSASSLGQGQVDPFDSAPVKGLDNFIYSILDFGMFPLGKILVQDTDYTLAAYDHAFPSFVPAAPTTALPTHRANRRRLGRQFGFLLEAQIVAAAKFQLSPMISLTEQNRRRIQAVNEVHEKRAVNLLDQELRRLGTTPSDTVIYASALLAYVSGPSYDWTSTRHPKSPLATAQNLHAMGHLDIIPERVQGVRTLVQRRGGIDALSMPFQRIVLTYLDTIVSTRLGVRPGWTWPAAVPESLQHTGEHILEQTASQLMQVMGSGFSELQHEPMRQTLFLMCEATAALDHCHRGGPSPPSIWDVARIRLAVQHRLCSFDPLTPEQISLADLRFELCRLSALIYSDLVLFPIPEQSGVKPPLFYDLGRTLDKYESVEEPSQIDRDFLAWCVLLAAAASISYPVFRTQFIQRLEGLVGADERLRDWEFYEGVVQRYLWWSYLLDPPAKEAFAAISWPDTVTNGVGLSLDRQQGRRIKQPYRSDSPGG</sequence>
<name>A0A1C1CMD1_9EURO</name>
<evidence type="ECO:0008006" key="4">
    <source>
        <dbReference type="Google" id="ProtNLM"/>
    </source>
</evidence>
<keyword evidence="3" id="KW-1185">Reference proteome</keyword>
<feature type="region of interest" description="Disordered" evidence="1">
    <location>
        <begin position="37"/>
        <end position="58"/>
    </location>
</feature>
<evidence type="ECO:0000313" key="2">
    <source>
        <dbReference type="EMBL" id="OCT49611.1"/>
    </source>
</evidence>
<dbReference type="AlphaFoldDB" id="A0A1C1CMD1"/>